<feature type="region of interest" description="Disordered" evidence="1">
    <location>
        <begin position="83"/>
        <end position="107"/>
    </location>
</feature>
<protein>
    <submittedName>
        <fullName evidence="2">V2</fullName>
    </submittedName>
</protein>
<organism evidence="2">
    <name type="scientific">Common bean curly stunt virus</name>
    <dbReference type="NCBI Taxonomy" id="2600315"/>
    <lineage>
        <taxon>Viruses</taxon>
        <taxon>Monodnaviria</taxon>
        <taxon>Shotokuvirae</taxon>
        <taxon>Cressdnaviricota</taxon>
        <taxon>Repensiviricetes</taxon>
        <taxon>Geplafuvirales</taxon>
        <taxon>Geminiviridae</taxon>
    </lineage>
</organism>
<dbReference type="EMBL" id="MK673513">
    <property type="protein sequence ID" value="QDZ36641.1"/>
    <property type="molecule type" value="Genomic_DNA"/>
</dbReference>
<name>A0A5B8NG23_9GEMI</name>
<feature type="compositionally biased region" description="Basic and acidic residues" evidence="1">
    <location>
        <begin position="95"/>
        <end position="107"/>
    </location>
</feature>
<reference evidence="2" key="1">
    <citation type="submission" date="2019-03" db="EMBL/GenBank/DDBJ databases">
        <title>Molecular characterization of common bean curly stunt virus: a novel intergeneric recombinant geminivirus in China.</title>
        <authorList>
            <person name="Zhang R."/>
            <person name="Wu X."/>
            <person name="Cheng X."/>
        </authorList>
    </citation>
    <scope>NUCLEOTIDE SEQUENCE</scope>
    <source>
        <strain evidence="2">Harbin-01</strain>
    </source>
</reference>
<sequence length="107" mass="12107">MDKKISLPPPSKILAFSYKRRRFVSLNEYLLAPVVALMQNIDKDSNQQDLSNICSMIQQFNLLEFCVLKTDLFRLVNQHCDGLETESSGSDSDDPSGKDVEIHQSAE</sequence>
<evidence type="ECO:0000256" key="1">
    <source>
        <dbReference type="SAM" id="MobiDB-lite"/>
    </source>
</evidence>
<evidence type="ECO:0000313" key="2">
    <source>
        <dbReference type="EMBL" id="QDZ36641.1"/>
    </source>
</evidence>
<accession>A0A5B8NG23</accession>
<proteinExistence type="predicted"/>
<gene>
    <name evidence="2" type="primary">V2</name>
</gene>